<dbReference type="InterPro" id="IPR018035">
    <property type="entry name" value="Flagellar_FliH/T3SS_HrpE"/>
</dbReference>
<evidence type="ECO:0000256" key="4">
    <source>
        <dbReference type="ARBA" id="ARBA00022795"/>
    </source>
</evidence>
<keyword evidence="3" id="KW-0813">Transport</keyword>
<evidence type="ECO:0000256" key="5">
    <source>
        <dbReference type="ARBA" id="ARBA00022927"/>
    </source>
</evidence>
<proteinExistence type="inferred from homology"/>
<feature type="region of interest" description="Disordered" evidence="9">
    <location>
        <begin position="1"/>
        <end position="40"/>
    </location>
</feature>
<evidence type="ECO:0000256" key="3">
    <source>
        <dbReference type="ARBA" id="ARBA00022448"/>
    </source>
</evidence>
<dbReference type="InterPro" id="IPR051472">
    <property type="entry name" value="T3SS_Stator/FliH"/>
</dbReference>
<comment type="caution">
    <text evidence="11">The sequence shown here is derived from an EMBL/GenBank/DDBJ whole genome shotgun (WGS) entry which is preliminary data.</text>
</comment>
<evidence type="ECO:0000259" key="10">
    <source>
        <dbReference type="Pfam" id="PF02108"/>
    </source>
</evidence>
<keyword evidence="4" id="KW-1005">Bacterial flagellum biogenesis</keyword>
<name>A0ABP3LAQ4_9BACI</name>
<feature type="domain" description="Flagellar assembly protein FliH/Type III secretion system HrpE" evidence="10">
    <location>
        <begin position="121"/>
        <end position="246"/>
    </location>
</feature>
<accession>A0ABP3LAQ4</accession>
<dbReference type="RefSeq" id="WP_343841114.1">
    <property type="nucleotide sequence ID" value="NZ_BAAADO010000004.1"/>
</dbReference>
<comment type="similarity">
    <text evidence="2">Belongs to the FliH family.</text>
</comment>
<evidence type="ECO:0000256" key="8">
    <source>
        <dbReference type="SAM" id="Coils"/>
    </source>
</evidence>
<evidence type="ECO:0000256" key="2">
    <source>
        <dbReference type="ARBA" id="ARBA00006602"/>
    </source>
</evidence>
<keyword evidence="6" id="KW-1006">Bacterial flagellum protein export</keyword>
<evidence type="ECO:0000256" key="6">
    <source>
        <dbReference type="ARBA" id="ARBA00023225"/>
    </source>
</evidence>
<organism evidence="11 12">
    <name type="scientific">Salinibacillus aidingensis</name>
    <dbReference type="NCBI Taxonomy" id="237684"/>
    <lineage>
        <taxon>Bacteria</taxon>
        <taxon>Bacillati</taxon>
        <taxon>Bacillota</taxon>
        <taxon>Bacilli</taxon>
        <taxon>Bacillales</taxon>
        <taxon>Bacillaceae</taxon>
        <taxon>Salinibacillus</taxon>
    </lineage>
</organism>
<evidence type="ECO:0000313" key="12">
    <source>
        <dbReference type="Proteomes" id="UP001500880"/>
    </source>
</evidence>
<dbReference type="InterPro" id="IPR022524">
    <property type="entry name" value="FliH_Bacilli"/>
</dbReference>
<dbReference type="NCBIfam" id="TIGR03825">
    <property type="entry name" value="FliH_bacil"/>
    <property type="match status" value="1"/>
</dbReference>
<keyword evidence="5" id="KW-0653">Protein transport</keyword>
<evidence type="ECO:0000313" key="11">
    <source>
        <dbReference type="EMBL" id="GAA0495595.1"/>
    </source>
</evidence>
<dbReference type="EMBL" id="BAAADO010000004">
    <property type="protein sequence ID" value="GAA0495595.1"/>
    <property type="molecule type" value="Genomic_DNA"/>
</dbReference>
<evidence type="ECO:0000256" key="7">
    <source>
        <dbReference type="NCBIfam" id="TIGR03825"/>
    </source>
</evidence>
<comment type="function">
    <text evidence="1">Needed for flagellar regrowth and assembly.</text>
</comment>
<evidence type="ECO:0000256" key="9">
    <source>
        <dbReference type="SAM" id="MobiDB-lite"/>
    </source>
</evidence>
<dbReference type="Proteomes" id="UP001500880">
    <property type="component" value="Unassembled WGS sequence"/>
</dbReference>
<reference evidence="12" key="1">
    <citation type="journal article" date="2019" name="Int. J. Syst. Evol. Microbiol.">
        <title>The Global Catalogue of Microorganisms (GCM) 10K type strain sequencing project: providing services to taxonomists for standard genome sequencing and annotation.</title>
        <authorList>
            <consortium name="The Broad Institute Genomics Platform"/>
            <consortium name="The Broad Institute Genome Sequencing Center for Infectious Disease"/>
            <person name="Wu L."/>
            <person name="Ma J."/>
        </authorList>
    </citation>
    <scope>NUCLEOTIDE SEQUENCE [LARGE SCALE GENOMIC DNA]</scope>
    <source>
        <strain evidence="12">JCM 12389</strain>
    </source>
</reference>
<gene>
    <name evidence="11" type="ORF">GCM10008986_22940</name>
</gene>
<feature type="coiled-coil region" evidence="8">
    <location>
        <begin position="42"/>
        <end position="95"/>
    </location>
</feature>
<dbReference type="Pfam" id="PF02108">
    <property type="entry name" value="FliH"/>
    <property type="match status" value="1"/>
</dbReference>
<protein>
    <recommendedName>
        <fullName evidence="7">Flagellar assembly protein FliH</fullName>
    </recommendedName>
</protein>
<dbReference type="PANTHER" id="PTHR34982:SF1">
    <property type="entry name" value="FLAGELLAR ASSEMBLY PROTEIN FLIH"/>
    <property type="match status" value="1"/>
</dbReference>
<keyword evidence="12" id="KW-1185">Reference proteome</keyword>
<feature type="compositionally biased region" description="Polar residues" evidence="9">
    <location>
        <begin position="1"/>
        <end position="19"/>
    </location>
</feature>
<keyword evidence="8" id="KW-0175">Coiled coil</keyword>
<sequence length="271" mass="31150">MSNLYRVNISNAPESSKTISIKPFKSMEDEEQNTSSAHDDAVIEMEKQREELLLDAKQQREDAKAEAEQIIKDARAQIQQEHENWQHEKEELYKEAEQNGFQDGYKEGKKKAESDFRSYVDEATSLITLAKNEYTHIVNRSEKDILIMALKAAEKMIGHKLDEDHDEVFLSIVKQAISAVKDSPEINLYVSVQEYEQLLQYKEELQNVLSDQAELTLYPSREMEQYGCIIDTPSGQVDAGVDTQLNILKQRLLDLLEEDQWSGNQSMAETD</sequence>
<evidence type="ECO:0000256" key="1">
    <source>
        <dbReference type="ARBA" id="ARBA00003041"/>
    </source>
</evidence>
<dbReference type="PANTHER" id="PTHR34982">
    <property type="entry name" value="YOP PROTEINS TRANSLOCATION PROTEIN L"/>
    <property type="match status" value="1"/>
</dbReference>